<sequence length="237" mass="26639">MAKKKELSHDLLTRVVNAHSGGKGYKAISKEMDVPVSSVQSIIKMFNTVKNLDGRGRNCKVSSRVTRKICRDANNNSLITTKALIDTLNQAGEMKGEAFNPKNTIPTVKHGGGHIMLWGCLSVSGTAHKLNLPENWTYQQDNDPEHTARVVKQWFKDNNINVLELPSQSPDLNPAENLWRELKIQARVRKPSNLQQLGAFAKEECGNMPQQNCRNLVETYKKRLQAVIKNKGFSIDY</sequence>
<dbReference type="SUPFAM" id="SSF46689">
    <property type="entry name" value="Homeodomain-like"/>
    <property type="match status" value="1"/>
</dbReference>
<organism evidence="3 4">
    <name type="scientific">Hemibagrus guttatus</name>
    <dbReference type="NCBI Taxonomy" id="175788"/>
    <lineage>
        <taxon>Eukaryota</taxon>
        <taxon>Metazoa</taxon>
        <taxon>Chordata</taxon>
        <taxon>Craniata</taxon>
        <taxon>Vertebrata</taxon>
        <taxon>Euteleostomi</taxon>
        <taxon>Actinopterygii</taxon>
        <taxon>Neopterygii</taxon>
        <taxon>Teleostei</taxon>
        <taxon>Ostariophysi</taxon>
        <taxon>Siluriformes</taxon>
        <taxon>Bagridae</taxon>
        <taxon>Hemibagrus</taxon>
    </lineage>
</organism>
<dbReference type="InterPro" id="IPR036397">
    <property type="entry name" value="RNaseH_sf"/>
</dbReference>
<evidence type="ECO:0008006" key="5">
    <source>
        <dbReference type="Google" id="ProtNLM"/>
    </source>
</evidence>
<dbReference type="Pfam" id="PF25787">
    <property type="entry name" value="HTH_SB"/>
    <property type="match status" value="1"/>
</dbReference>
<dbReference type="EMBL" id="JAUCMX010000003">
    <property type="protein sequence ID" value="KAK3550813.1"/>
    <property type="molecule type" value="Genomic_DNA"/>
</dbReference>
<proteinExistence type="predicted"/>
<dbReference type="InterPro" id="IPR036388">
    <property type="entry name" value="WH-like_DNA-bd_sf"/>
</dbReference>
<feature type="domain" description="Tc1-like transposase DDE" evidence="1">
    <location>
        <begin position="141"/>
        <end position="197"/>
    </location>
</feature>
<evidence type="ECO:0000313" key="4">
    <source>
        <dbReference type="Proteomes" id="UP001274896"/>
    </source>
</evidence>
<name>A0AAE0RC03_9TELE</name>
<dbReference type="Proteomes" id="UP001274896">
    <property type="component" value="Unassembled WGS sequence"/>
</dbReference>
<accession>A0AAE0RC03</accession>
<dbReference type="AlphaFoldDB" id="A0AAE0RC03"/>
<dbReference type="InterPro" id="IPR057667">
    <property type="entry name" value="HTH_SB"/>
</dbReference>
<dbReference type="GO" id="GO:0003676">
    <property type="term" value="F:nucleic acid binding"/>
    <property type="evidence" value="ECO:0007669"/>
    <property type="project" value="InterPro"/>
</dbReference>
<dbReference type="Pfam" id="PF13358">
    <property type="entry name" value="DDE_3"/>
    <property type="match status" value="1"/>
</dbReference>
<reference evidence="3" key="1">
    <citation type="submission" date="2023-06" db="EMBL/GenBank/DDBJ databases">
        <title>Male Hemibagrus guttatus genome.</title>
        <authorList>
            <person name="Bian C."/>
        </authorList>
    </citation>
    <scope>NUCLEOTIDE SEQUENCE</scope>
    <source>
        <strain evidence="3">Male_cb2023</strain>
        <tissue evidence="3">Muscle</tissue>
    </source>
</reference>
<feature type="domain" description="Sleeping Beauty transposase HTH" evidence="2">
    <location>
        <begin position="1"/>
        <end position="46"/>
    </location>
</feature>
<dbReference type="Gene3D" id="1.10.10.10">
    <property type="entry name" value="Winged helix-like DNA-binding domain superfamily/Winged helix DNA-binding domain"/>
    <property type="match status" value="1"/>
</dbReference>
<keyword evidence="4" id="KW-1185">Reference proteome</keyword>
<evidence type="ECO:0000259" key="1">
    <source>
        <dbReference type="Pfam" id="PF13358"/>
    </source>
</evidence>
<comment type="caution">
    <text evidence="3">The sequence shown here is derived from an EMBL/GenBank/DDBJ whole genome shotgun (WGS) entry which is preliminary data.</text>
</comment>
<evidence type="ECO:0000313" key="3">
    <source>
        <dbReference type="EMBL" id="KAK3550813.1"/>
    </source>
</evidence>
<dbReference type="InterPro" id="IPR009057">
    <property type="entry name" value="Homeodomain-like_sf"/>
</dbReference>
<protein>
    <recommendedName>
        <fullName evidence="5">Tc1-like transposase DDE domain-containing protein</fullName>
    </recommendedName>
</protein>
<gene>
    <name evidence="3" type="ORF">QTP70_005720</name>
</gene>
<evidence type="ECO:0000259" key="2">
    <source>
        <dbReference type="Pfam" id="PF25787"/>
    </source>
</evidence>
<dbReference type="InterPro" id="IPR038717">
    <property type="entry name" value="Tc1-like_DDE_dom"/>
</dbReference>
<dbReference type="Gene3D" id="3.30.420.10">
    <property type="entry name" value="Ribonuclease H-like superfamily/Ribonuclease H"/>
    <property type="match status" value="2"/>
</dbReference>